<dbReference type="Gene3D" id="3.80.30.20">
    <property type="entry name" value="tm_1862 like domain"/>
    <property type="match status" value="1"/>
</dbReference>
<dbReference type="PROSITE" id="PS51918">
    <property type="entry name" value="RADICAL_SAM"/>
    <property type="match status" value="1"/>
</dbReference>
<dbReference type="PROSITE" id="PS51332">
    <property type="entry name" value="B12_BINDING"/>
    <property type="match status" value="1"/>
</dbReference>
<proteinExistence type="predicted"/>
<keyword evidence="4" id="KW-0408">Iron</keyword>
<dbReference type="InterPro" id="IPR034466">
    <property type="entry name" value="Methyltransferase_Class_B"/>
</dbReference>
<evidence type="ECO:0000256" key="5">
    <source>
        <dbReference type="ARBA" id="ARBA00023014"/>
    </source>
</evidence>
<dbReference type="CDD" id="cd01335">
    <property type="entry name" value="Radical_SAM"/>
    <property type="match status" value="1"/>
</dbReference>
<feature type="domain" description="B12-binding" evidence="6">
    <location>
        <begin position="67"/>
        <end position="207"/>
    </location>
</feature>
<evidence type="ECO:0000259" key="6">
    <source>
        <dbReference type="PROSITE" id="PS51332"/>
    </source>
</evidence>
<evidence type="ECO:0000313" key="9">
    <source>
        <dbReference type="Proteomes" id="UP001246372"/>
    </source>
</evidence>
<dbReference type="SUPFAM" id="SSF52242">
    <property type="entry name" value="Cobalamin (vitamin B12)-binding domain"/>
    <property type="match status" value="1"/>
</dbReference>
<accession>A0ABU3PBL5</accession>
<dbReference type="SFLD" id="SFLDS00029">
    <property type="entry name" value="Radical_SAM"/>
    <property type="match status" value="1"/>
</dbReference>
<comment type="cofactor">
    <cofactor evidence="1">
        <name>[4Fe-4S] cluster</name>
        <dbReference type="ChEBI" id="CHEBI:49883"/>
    </cofactor>
</comment>
<keyword evidence="3" id="KW-0479">Metal-binding</keyword>
<keyword evidence="5" id="KW-0411">Iron-sulfur</keyword>
<dbReference type="SFLD" id="SFLDG01082">
    <property type="entry name" value="B12-binding_domain_containing"/>
    <property type="match status" value="1"/>
</dbReference>
<evidence type="ECO:0000256" key="4">
    <source>
        <dbReference type="ARBA" id="ARBA00023004"/>
    </source>
</evidence>
<dbReference type="InterPro" id="IPR023404">
    <property type="entry name" value="rSAM_horseshoe"/>
</dbReference>
<dbReference type="InterPro" id="IPR036724">
    <property type="entry name" value="Cobalamin-bd_sf"/>
</dbReference>
<evidence type="ECO:0000256" key="1">
    <source>
        <dbReference type="ARBA" id="ARBA00001966"/>
    </source>
</evidence>
<feature type="domain" description="Radical SAM core" evidence="7">
    <location>
        <begin position="246"/>
        <end position="474"/>
    </location>
</feature>
<protein>
    <submittedName>
        <fullName evidence="8">Radical SAM protein</fullName>
    </submittedName>
</protein>
<dbReference type="PANTHER" id="PTHR43409">
    <property type="entry name" value="ANAEROBIC MAGNESIUM-PROTOPORPHYRIN IX MONOMETHYL ESTER CYCLASE-RELATED"/>
    <property type="match status" value="1"/>
</dbReference>
<gene>
    <name evidence="8" type="ORF">RQP53_10505</name>
</gene>
<dbReference type="InterPro" id="IPR006638">
    <property type="entry name" value="Elp3/MiaA/NifB-like_rSAM"/>
</dbReference>
<organism evidence="8 9">
    <name type="scientific">Roseateles aquae</name>
    <dbReference type="NCBI Taxonomy" id="3077235"/>
    <lineage>
        <taxon>Bacteria</taxon>
        <taxon>Pseudomonadati</taxon>
        <taxon>Pseudomonadota</taxon>
        <taxon>Betaproteobacteria</taxon>
        <taxon>Burkholderiales</taxon>
        <taxon>Sphaerotilaceae</taxon>
        <taxon>Roseateles</taxon>
    </lineage>
</organism>
<evidence type="ECO:0000259" key="7">
    <source>
        <dbReference type="PROSITE" id="PS51918"/>
    </source>
</evidence>
<dbReference type="InterPro" id="IPR006158">
    <property type="entry name" value="Cobalamin-bd"/>
</dbReference>
<comment type="caution">
    <text evidence="8">The sequence shown here is derived from an EMBL/GenBank/DDBJ whole genome shotgun (WGS) entry which is preliminary data.</text>
</comment>
<name>A0ABU3PBL5_9BURK</name>
<keyword evidence="2" id="KW-0949">S-adenosyl-L-methionine</keyword>
<dbReference type="Proteomes" id="UP001246372">
    <property type="component" value="Unassembled WGS sequence"/>
</dbReference>
<keyword evidence="9" id="KW-1185">Reference proteome</keyword>
<dbReference type="RefSeq" id="WP_315650254.1">
    <property type="nucleotide sequence ID" value="NZ_JAVXZY010000003.1"/>
</dbReference>
<dbReference type="SMART" id="SM00729">
    <property type="entry name" value="Elp3"/>
    <property type="match status" value="1"/>
</dbReference>
<reference evidence="8" key="1">
    <citation type="submission" date="2023-09" db="EMBL/GenBank/DDBJ databases">
        <title>Paucibacter sp. APW11 Genome sequencing and assembly.</title>
        <authorList>
            <person name="Kim I."/>
        </authorList>
    </citation>
    <scope>NUCLEOTIDE SEQUENCE</scope>
    <source>
        <strain evidence="8">APW11</strain>
    </source>
</reference>
<dbReference type="SFLD" id="SFLDG01123">
    <property type="entry name" value="methyltransferase_(Class_B)"/>
    <property type="match status" value="1"/>
</dbReference>
<dbReference type="EMBL" id="JAVXZY010000003">
    <property type="protein sequence ID" value="MDT8999697.1"/>
    <property type="molecule type" value="Genomic_DNA"/>
</dbReference>
<evidence type="ECO:0000256" key="2">
    <source>
        <dbReference type="ARBA" id="ARBA00022691"/>
    </source>
</evidence>
<dbReference type="InterPro" id="IPR007197">
    <property type="entry name" value="rSAM"/>
</dbReference>
<dbReference type="Pfam" id="PF04055">
    <property type="entry name" value="Radical_SAM"/>
    <property type="match status" value="1"/>
</dbReference>
<evidence type="ECO:0000313" key="8">
    <source>
        <dbReference type="EMBL" id="MDT8999697.1"/>
    </source>
</evidence>
<evidence type="ECO:0000256" key="3">
    <source>
        <dbReference type="ARBA" id="ARBA00022723"/>
    </source>
</evidence>
<dbReference type="InterPro" id="IPR058240">
    <property type="entry name" value="rSAM_sf"/>
</dbReference>
<sequence>MSTVDCLLVGHNEMSFRDYYGILENMAASSGRDHVAFRDLQFNCVNYEGDHLQGQDMLTTLYNEGRPEHERRTFYNGDCFWTAIAYLGSYLNKRGYSFDYVNLFQDEKERLRKLLLENNYHAVVLTGTMYVFEQNIWEVVRFVRSVRKDVKIIAGGPYISKQAEEREPEYLKPLFRYLDADFYCYSREGEQTLTKLIDALRHGTPLDTIPNLAYREGRGYKVTEKVKDHTPLAQNMVDYQLFAADYAKSGWANIRISDGCPYACAFCSFPEHGNERYVTLPLERIEQELDAIKAAGAITHIFFVDATFNVPKKKFKDLMQLMIRKQYGFKWHCFFRCDQADEEAIELMKQAGCIGVFLGLESASEIVLRNMDKTAHKADFRRTMPIFKRLGIRTMISVQVGFPGETYDTIADTMAFLEEIQPDFTRVQIWFCDVTTPVWYKRNTFDLQGKGYGWRHYTMDAETAVNLVEDAFMRLDGVTWIPDPGYNWVFCYMLENLGMPIERQKAFLGAFAEAARERLVLPGRPQIHADILKEMRELAQFDKEMPVASTQRRPFTGAAYRESEAFWVSLAEPEMEDRRIAATAKATHVHDVTLPALLLPLDELGMPEPVALEAAMLAAIASLDQGSDSVGLSPDGDVPFPVPAAAVASAEARESYESSLRGRLITHRTVGFFIQQHSHKLAYWRKRVPLLQHALVSGVGAQDLAAAVQRFALIPQQLERLELLFLMDRQGDMLHLGLAYDPATVSLDRARQALQSVAKTLPQQLGVNTALLPG</sequence>
<dbReference type="SUPFAM" id="SSF102114">
    <property type="entry name" value="Radical SAM enzymes"/>
    <property type="match status" value="1"/>
</dbReference>
<dbReference type="InterPro" id="IPR051198">
    <property type="entry name" value="BchE-like"/>
</dbReference>
<dbReference type="Gene3D" id="3.40.50.280">
    <property type="entry name" value="Cobalamin-binding domain"/>
    <property type="match status" value="1"/>
</dbReference>